<organism evidence="1 2">
    <name type="scientific">Eretmocerus hayati</name>
    <dbReference type="NCBI Taxonomy" id="131215"/>
    <lineage>
        <taxon>Eukaryota</taxon>
        <taxon>Metazoa</taxon>
        <taxon>Ecdysozoa</taxon>
        <taxon>Arthropoda</taxon>
        <taxon>Hexapoda</taxon>
        <taxon>Insecta</taxon>
        <taxon>Pterygota</taxon>
        <taxon>Neoptera</taxon>
        <taxon>Endopterygota</taxon>
        <taxon>Hymenoptera</taxon>
        <taxon>Apocrita</taxon>
        <taxon>Proctotrupomorpha</taxon>
        <taxon>Chalcidoidea</taxon>
        <taxon>Aphelinidae</taxon>
        <taxon>Aphelininae</taxon>
        <taxon>Eretmocerus</taxon>
    </lineage>
</organism>
<accession>A0ACC2N8Q5</accession>
<gene>
    <name evidence="1" type="ORF">QAD02_008386</name>
</gene>
<comment type="caution">
    <text evidence="1">The sequence shown here is derived from an EMBL/GenBank/DDBJ whole genome shotgun (WGS) entry which is preliminary data.</text>
</comment>
<keyword evidence="2" id="KW-1185">Reference proteome</keyword>
<name>A0ACC2N8Q5_9HYME</name>
<proteinExistence type="predicted"/>
<sequence>MILERRNIVKGILLGDPGYAYERYSFTPIPTPSNQAHEAFNGSLITTRSFIERVFGRWEKKFPCLQGVLRTMLDTSIATICATAVLWNIHVNLNRPTRWDLDNMDIYRDEALAEPPAPDKNVLDLDSTLSDWTFSFINMTEQLPDLEHISTSIFVGIRIIAYMVILGVRERHFMLEDFVGMQWSNDLET</sequence>
<protein>
    <submittedName>
        <fullName evidence="1">Uncharacterized protein</fullName>
    </submittedName>
</protein>
<evidence type="ECO:0000313" key="1">
    <source>
        <dbReference type="EMBL" id="KAJ8666724.1"/>
    </source>
</evidence>
<dbReference type="EMBL" id="CM056744">
    <property type="protein sequence ID" value="KAJ8666724.1"/>
    <property type="molecule type" value="Genomic_DNA"/>
</dbReference>
<reference evidence="1" key="1">
    <citation type="submission" date="2023-04" db="EMBL/GenBank/DDBJ databases">
        <title>A chromosome-level genome assembly of the parasitoid wasp Eretmocerus hayati.</title>
        <authorList>
            <person name="Zhong Y."/>
            <person name="Liu S."/>
            <person name="Liu Y."/>
        </authorList>
    </citation>
    <scope>NUCLEOTIDE SEQUENCE</scope>
    <source>
        <strain evidence="1">ZJU_SS_LIU_2023</strain>
    </source>
</reference>
<dbReference type="Proteomes" id="UP001239111">
    <property type="component" value="Chromosome 4"/>
</dbReference>
<evidence type="ECO:0000313" key="2">
    <source>
        <dbReference type="Proteomes" id="UP001239111"/>
    </source>
</evidence>